<organism evidence="2 3">
    <name type="scientific">Subdoligranulum variabile</name>
    <dbReference type="NCBI Taxonomy" id="214851"/>
    <lineage>
        <taxon>Bacteria</taxon>
        <taxon>Bacillati</taxon>
        <taxon>Bacillota</taxon>
        <taxon>Clostridia</taxon>
        <taxon>Eubacteriales</taxon>
        <taxon>Oscillospiraceae</taxon>
        <taxon>Subdoligranulum</taxon>
    </lineage>
</organism>
<accession>A0A943D845</accession>
<dbReference type="EMBL" id="JAGZGG010000006">
    <property type="protein sequence ID" value="MBS5331742.1"/>
    <property type="molecule type" value="Genomic_DNA"/>
</dbReference>
<protein>
    <submittedName>
        <fullName evidence="2">Uncharacterized protein</fullName>
    </submittedName>
</protein>
<feature type="region of interest" description="Disordered" evidence="1">
    <location>
        <begin position="52"/>
        <end position="81"/>
    </location>
</feature>
<evidence type="ECO:0000256" key="1">
    <source>
        <dbReference type="SAM" id="MobiDB-lite"/>
    </source>
</evidence>
<evidence type="ECO:0000313" key="3">
    <source>
        <dbReference type="Proteomes" id="UP000759273"/>
    </source>
</evidence>
<evidence type="ECO:0000313" key="2">
    <source>
        <dbReference type="EMBL" id="MBS5331742.1"/>
    </source>
</evidence>
<dbReference type="AlphaFoldDB" id="A0A943D845"/>
<feature type="compositionally biased region" description="Acidic residues" evidence="1">
    <location>
        <begin position="57"/>
        <end position="66"/>
    </location>
</feature>
<proteinExistence type="predicted"/>
<gene>
    <name evidence="2" type="ORF">KHY36_04330</name>
</gene>
<name>A0A943D845_9FIRM</name>
<reference evidence="2" key="1">
    <citation type="submission" date="2021-02" db="EMBL/GenBank/DDBJ databases">
        <title>Infant gut strain persistence is associated with maternal origin, phylogeny, and functional potential including surface adhesion and iron acquisition.</title>
        <authorList>
            <person name="Lou Y.C."/>
        </authorList>
    </citation>
    <scope>NUCLEOTIDE SEQUENCE</scope>
    <source>
        <strain evidence="2">L3_101_000M1_dasL3_101_000M1_concoct_87</strain>
    </source>
</reference>
<dbReference type="Proteomes" id="UP000759273">
    <property type="component" value="Unassembled WGS sequence"/>
</dbReference>
<sequence>MYRVISPFRDLKNDEHLYQEGDMYPVEGYKPTKARIKELAEGKNPLNRVFIVKDTTEETPGDSTEGEPEKDTTEETSETNE</sequence>
<comment type="caution">
    <text evidence="2">The sequence shown here is derived from an EMBL/GenBank/DDBJ whole genome shotgun (WGS) entry which is preliminary data.</text>
</comment>